<evidence type="ECO:0000256" key="2">
    <source>
        <dbReference type="ARBA" id="ARBA00022723"/>
    </source>
</evidence>
<dbReference type="PANTHER" id="PTHR42978">
    <property type="entry name" value="QUORUM-QUENCHING LACTONASE YTNP-RELATED-RELATED"/>
    <property type="match status" value="1"/>
</dbReference>
<dbReference type="SMART" id="SM00849">
    <property type="entry name" value="Lactamase_B"/>
    <property type="match status" value="1"/>
</dbReference>
<name>A0A5B8YL65_9FLAO</name>
<evidence type="ECO:0000256" key="4">
    <source>
        <dbReference type="ARBA" id="ARBA00022833"/>
    </source>
</evidence>
<gene>
    <name evidence="6" type="ORF">FK178_12290</name>
</gene>
<reference evidence="6 7" key="1">
    <citation type="submission" date="2019-08" db="EMBL/GenBank/DDBJ databases">
        <title>Antarcticibacterium arcticum sp. nov., a bacterium isolated from marine sediment of the Canadian Beaufort Sea.</title>
        <authorList>
            <person name="Lee Y.M."/>
            <person name="Baek K."/>
            <person name="Lee D.-H."/>
            <person name="Shin S.C."/>
            <person name="Jin Y.K."/>
            <person name="Park Y."/>
        </authorList>
    </citation>
    <scope>NUCLEOTIDE SEQUENCE [LARGE SCALE GENOMIC DNA]</scope>
    <source>
        <strain evidence="6 7">PAMC 28998</strain>
    </source>
</reference>
<evidence type="ECO:0000256" key="1">
    <source>
        <dbReference type="ARBA" id="ARBA00007749"/>
    </source>
</evidence>
<evidence type="ECO:0000256" key="3">
    <source>
        <dbReference type="ARBA" id="ARBA00022801"/>
    </source>
</evidence>
<keyword evidence="2" id="KW-0479">Metal-binding</keyword>
<keyword evidence="7" id="KW-1185">Reference proteome</keyword>
<keyword evidence="4" id="KW-0862">Zinc</keyword>
<dbReference type="Proteomes" id="UP000321954">
    <property type="component" value="Chromosome"/>
</dbReference>
<keyword evidence="3 6" id="KW-0378">Hydrolase</keyword>
<dbReference type="GO" id="GO:0016787">
    <property type="term" value="F:hydrolase activity"/>
    <property type="evidence" value="ECO:0007669"/>
    <property type="project" value="UniProtKB-KW"/>
</dbReference>
<dbReference type="Gene3D" id="3.60.15.10">
    <property type="entry name" value="Ribonuclease Z/Hydroxyacylglutathione hydrolase-like"/>
    <property type="match status" value="1"/>
</dbReference>
<proteinExistence type="inferred from homology"/>
<dbReference type="GO" id="GO:0046872">
    <property type="term" value="F:metal ion binding"/>
    <property type="evidence" value="ECO:0007669"/>
    <property type="project" value="UniProtKB-KW"/>
</dbReference>
<dbReference type="CDD" id="cd16281">
    <property type="entry name" value="metallo-hydrolase-like_MBL-fold"/>
    <property type="match status" value="1"/>
</dbReference>
<dbReference type="KEGG" id="anp:FK178_12290"/>
<dbReference type="SUPFAM" id="SSF56281">
    <property type="entry name" value="Metallo-hydrolase/oxidoreductase"/>
    <property type="match status" value="1"/>
</dbReference>
<dbReference type="OrthoDB" id="9802897at2"/>
<dbReference type="PANTHER" id="PTHR42978:SF6">
    <property type="entry name" value="QUORUM-QUENCHING LACTONASE YTNP-RELATED"/>
    <property type="match status" value="1"/>
</dbReference>
<dbReference type="InterPro" id="IPR036866">
    <property type="entry name" value="RibonucZ/Hydroxyglut_hydro"/>
</dbReference>
<comment type="similarity">
    <text evidence="1">Belongs to the metallo-beta-lactamase superfamily.</text>
</comment>
<dbReference type="AlphaFoldDB" id="A0A5B8YL65"/>
<evidence type="ECO:0000313" key="6">
    <source>
        <dbReference type="EMBL" id="QED38445.1"/>
    </source>
</evidence>
<feature type="domain" description="Metallo-beta-lactamase" evidence="5">
    <location>
        <begin position="42"/>
        <end position="258"/>
    </location>
</feature>
<evidence type="ECO:0000259" key="5">
    <source>
        <dbReference type="SMART" id="SM00849"/>
    </source>
</evidence>
<dbReference type="InterPro" id="IPR051013">
    <property type="entry name" value="MBL_superfamily_lactonases"/>
</dbReference>
<organism evidence="6 7">
    <name type="scientific">Antarcticibacterium arcticum</name>
    <dbReference type="NCBI Taxonomy" id="2585771"/>
    <lineage>
        <taxon>Bacteria</taxon>
        <taxon>Pseudomonadati</taxon>
        <taxon>Bacteroidota</taxon>
        <taxon>Flavobacteriia</taxon>
        <taxon>Flavobacteriales</taxon>
        <taxon>Flavobacteriaceae</taxon>
        <taxon>Antarcticibacterium</taxon>
    </lineage>
</organism>
<dbReference type="RefSeq" id="WP_146835583.1">
    <property type="nucleotide sequence ID" value="NZ_CP042476.1"/>
</dbReference>
<sequence>MKLYPIEAGNFKLDGGAMFGVVPKSIWNRTNPADGNNLIDMAARCLLIEEGEKLILIDTGMGDKQSEKFYGYYNLWGDESIDKSLTKYGFHRDDVTDVFMTHLHFDHCGGSVQWNKERTGYEPAFKNARFWSNKDHWDWATTPNPREKASFLKENIIPMQQSGKLHFVEKDPTNSYLDTTPLAFGVFFADGHTDKQMIPHINYQGKTLVFMADLLPTAGHVPLPYVMGYDTRPLLTMTEKENFLNKAADENYYLFLEHDAHNQIITVKHTEKGVRLDQTFSFNELFNQ</sequence>
<dbReference type="InterPro" id="IPR001279">
    <property type="entry name" value="Metallo-B-lactamas"/>
</dbReference>
<evidence type="ECO:0000313" key="7">
    <source>
        <dbReference type="Proteomes" id="UP000321954"/>
    </source>
</evidence>
<accession>A0A5B8YL65</accession>
<dbReference type="Pfam" id="PF00753">
    <property type="entry name" value="Lactamase_B"/>
    <property type="match status" value="1"/>
</dbReference>
<protein>
    <submittedName>
        <fullName evidence="6">MBL fold metallo-hydrolase</fullName>
    </submittedName>
</protein>
<dbReference type="EMBL" id="CP042476">
    <property type="protein sequence ID" value="QED38445.1"/>
    <property type="molecule type" value="Genomic_DNA"/>
</dbReference>